<reference evidence="5" key="1">
    <citation type="submission" date="2015-11" db="EMBL/GenBank/DDBJ databases">
        <title>De novo transcriptome assembly of four potential Pierce s Disease insect vectors from Arizona vineyards.</title>
        <authorList>
            <person name="Tassone E.E."/>
        </authorList>
    </citation>
    <scope>NUCLEOTIDE SEQUENCE</scope>
</reference>
<feature type="transmembrane region" description="Helical" evidence="3">
    <location>
        <begin position="293"/>
        <end position="316"/>
    </location>
</feature>
<feature type="non-terminal residue" evidence="5">
    <location>
        <position position="397"/>
    </location>
</feature>
<feature type="compositionally biased region" description="Basic and acidic residues" evidence="2">
    <location>
        <begin position="112"/>
        <end position="121"/>
    </location>
</feature>
<keyword evidence="3" id="KW-0812">Transmembrane</keyword>
<dbReference type="SUPFAM" id="SSF53474">
    <property type="entry name" value="alpha/beta-Hydrolases"/>
    <property type="match status" value="1"/>
</dbReference>
<evidence type="ECO:0000259" key="4">
    <source>
        <dbReference type="Pfam" id="PF00135"/>
    </source>
</evidence>
<evidence type="ECO:0000256" key="2">
    <source>
        <dbReference type="SAM" id="MobiDB-lite"/>
    </source>
</evidence>
<organism evidence="5">
    <name type="scientific">Cuerna arida</name>
    <dbReference type="NCBI Taxonomy" id="1464854"/>
    <lineage>
        <taxon>Eukaryota</taxon>
        <taxon>Metazoa</taxon>
        <taxon>Ecdysozoa</taxon>
        <taxon>Arthropoda</taxon>
        <taxon>Hexapoda</taxon>
        <taxon>Insecta</taxon>
        <taxon>Pterygota</taxon>
        <taxon>Neoptera</taxon>
        <taxon>Paraneoptera</taxon>
        <taxon>Hemiptera</taxon>
        <taxon>Auchenorrhyncha</taxon>
        <taxon>Membracoidea</taxon>
        <taxon>Cicadellidae</taxon>
        <taxon>Cicadellinae</taxon>
        <taxon>Proconiini</taxon>
        <taxon>Cuerna</taxon>
    </lineage>
</organism>
<dbReference type="InterPro" id="IPR029058">
    <property type="entry name" value="AB_hydrolase_fold"/>
</dbReference>
<evidence type="ECO:0000313" key="5">
    <source>
        <dbReference type="EMBL" id="JAS68283.1"/>
    </source>
</evidence>
<feature type="compositionally biased region" description="Basic and acidic residues" evidence="2">
    <location>
        <begin position="51"/>
        <end position="95"/>
    </location>
</feature>
<accession>A0A1B6H0T5</accession>
<evidence type="ECO:0000256" key="3">
    <source>
        <dbReference type="SAM" id="Phobius"/>
    </source>
</evidence>
<evidence type="ECO:0000256" key="1">
    <source>
        <dbReference type="ARBA" id="ARBA00023180"/>
    </source>
</evidence>
<feature type="domain" description="Carboxylesterase type B" evidence="4">
    <location>
        <begin position="336"/>
        <end position="394"/>
    </location>
</feature>
<feature type="region of interest" description="Disordered" evidence="2">
    <location>
        <begin position="206"/>
        <end position="254"/>
    </location>
</feature>
<feature type="compositionally biased region" description="Basic and acidic residues" evidence="2">
    <location>
        <begin position="241"/>
        <end position="254"/>
    </location>
</feature>
<sequence>VLVRLSVRLCCSSRSLQNYLHHWKSSMSEEVVVSPPKENEAPAKEIIELSKSEDKKDIEDEEREKMLNEENKKELGEVEKKKKALEEAAEREGSRKRIPTGGIKIPGFLRSRSRDKNKDGDGEKDEEVDLLEPPCTATTVGSDDEKTDNQTSAKTKFSFINPFSKKKKPEETPAEGEGEEIPIEKRPGFLHAIKLPLVSVLPRKLKSTKEPDVEEGGGSTTSKPAGLASMETLDDSNGSTKHSDDKTDEGLETVKLDSSVEEKAALDTEKGSDEKKVWDRNALMERLAPLREFRYIIAGVVIFLILLIIIVVIAIAGPRPITASPIINGRYVRAVTSCGQVEGILDDGAVVFRGIPYARSPTGDRRWRKPEPFLLETCWNDTLKAHNSSDTCQQVSL</sequence>
<dbReference type="Gene3D" id="3.40.50.1820">
    <property type="entry name" value="alpha/beta hydrolase"/>
    <property type="match status" value="1"/>
</dbReference>
<feature type="non-terminal residue" evidence="5">
    <location>
        <position position="1"/>
    </location>
</feature>
<name>A0A1B6H0T5_9HEMI</name>
<dbReference type="Pfam" id="PF00135">
    <property type="entry name" value="COesterase"/>
    <property type="match status" value="1"/>
</dbReference>
<feature type="region of interest" description="Disordered" evidence="2">
    <location>
        <begin position="51"/>
        <end position="188"/>
    </location>
</feature>
<dbReference type="AlphaFoldDB" id="A0A1B6H0T5"/>
<keyword evidence="1" id="KW-0325">Glycoprotein</keyword>
<proteinExistence type="predicted"/>
<keyword evidence="3" id="KW-0472">Membrane</keyword>
<keyword evidence="3" id="KW-1133">Transmembrane helix</keyword>
<dbReference type="InterPro" id="IPR002018">
    <property type="entry name" value="CarbesteraseB"/>
</dbReference>
<protein>
    <recommendedName>
        <fullName evidence="4">Carboxylesterase type B domain-containing protein</fullName>
    </recommendedName>
</protein>
<dbReference type="EMBL" id="GECZ01001486">
    <property type="protein sequence ID" value="JAS68283.1"/>
    <property type="molecule type" value="Transcribed_RNA"/>
</dbReference>
<gene>
    <name evidence="5" type="ORF">g.2959</name>
</gene>
<feature type="compositionally biased region" description="Acidic residues" evidence="2">
    <location>
        <begin position="172"/>
        <end position="181"/>
    </location>
</feature>